<dbReference type="InterPro" id="IPR038390">
    <property type="entry name" value="Metal_Tscrpt_repr_sf"/>
</dbReference>
<evidence type="ECO:0000256" key="8">
    <source>
        <dbReference type="ARBA" id="ARBA00023125"/>
    </source>
</evidence>
<name>A0AAD1KRV3_9ACTN</name>
<sequence length="132" mass="14257">MTNLDDGCCAPYCEHTAADQDAESSVPGEACGACGCNHPQYGYLGHKDVHLRRLKRIEGQVRGLERMVDEEKYCIDILTQISAVTSALKSVSLELLAEHMSHCVARAAQAGGQEAEDKITEANQAIARLVKA</sequence>
<evidence type="ECO:0000256" key="1">
    <source>
        <dbReference type="ARBA" id="ARBA00004496"/>
    </source>
</evidence>
<dbReference type="Proteomes" id="UP000825072">
    <property type="component" value="Chromosome 1"/>
</dbReference>
<dbReference type="GO" id="GO:0005737">
    <property type="term" value="C:cytoplasm"/>
    <property type="evidence" value="ECO:0007669"/>
    <property type="project" value="UniProtKB-SubCell"/>
</dbReference>
<evidence type="ECO:0000313" key="11">
    <source>
        <dbReference type="Proteomes" id="UP000825072"/>
    </source>
</evidence>
<keyword evidence="3" id="KW-0963">Cytoplasm</keyword>
<keyword evidence="7" id="KW-0805">Transcription regulation</keyword>
<dbReference type="Pfam" id="PF02583">
    <property type="entry name" value="Trns_repr_metal"/>
    <property type="match status" value="1"/>
</dbReference>
<dbReference type="GO" id="GO:0046872">
    <property type="term" value="F:metal ion binding"/>
    <property type="evidence" value="ECO:0007669"/>
    <property type="project" value="UniProtKB-KW"/>
</dbReference>
<dbReference type="GO" id="GO:0032993">
    <property type="term" value="C:protein-DNA complex"/>
    <property type="evidence" value="ECO:0007669"/>
    <property type="project" value="UniProtKB-ARBA"/>
</dbReference>
<evidence type="ECO:0000256" key="6">
    <source>
        <dbReference type="ARBA" id="ARBA00023008"/>
    </source>
</evidence>
<accession>A0AAD1KRV3</accession>
<evidence type="ECO:0000313" key="10">
    <source>
        <dbReference type="EMBL" id="BCY26403.1"/>
    </source>
</evidence>
<keyword evidence="8" id="KW-0238">DNA-binding</keyword>
<comment type="subcellular location">
    <subcellularLocation>
        <location evidence="1">Cytoplasm</location>
    </subcellularLocation>
</comment>
<evidence type="ECO:0008006" key="12">
    <source>
        <dbReference type="Google" id="ProtNLM"/>
    </source>
</evidence>
<evidence type="ECO:0000256" key="5">
    <source>
        <dbReference type="ARBA" id="ARBA00022723"/>
    </source>
</evidence>
<dbReference type="EMBL" id="AP024747">
    <property type="protein sequence ID" value="BCY26403.1"/>
    <property type="molecule type" value="Genomic_DNA"/>
</dbReference>
<dbReference type="PANTHER" id="PTHR33677">
    <property type="entry name" value="TRANSCRIPTIONAL REPRESSOR FRMR-RELATED"/>
    <property type="match status" value="1"/>
</dbReference>
<keyword evidence="5" id="KW-0479">Metal-binding</keyword>
<keyword evidence="9" id="KW-0804">Transcription</keyword>
<dbReference type="GO" id="GO:0000976">
    <property type="term" value="F:transcription cis-regulatory region binding"/>
    <property type="evidence" value="ECO:0007669"/>
    <property type="project" value="UniProtKB-ARBA"/>
</dbReference>
<dbReference type="GO" id="GO:0001217">
    <property type="term" value="F:DNA-binding transcription repressor activity"/>
    <property type="evidence" value="ECO:0007669"/>
    <property type="project" value="UniProtKB-ARBA"/>
</dbReference>
<dbReference type="AlphaFoldDB" id="A0AAD1KRV3"/>
<dbReference type="Gene3D" id="1.20.58.1000">
    <property type="entry name" value="Metal-sensitive repressor, helix protomer"/>
    <property type="match status" value="1"/>
</dbReference>
<dbReference type="CDD" id="cd10148">
    <property type="entry name" value="CsoR-like_DUF156"/>
    <property type="match status" value="1"/>
</dbReference>
<dbReference type="FunFam" id="1.20.58.1000:FF:000003">
    <property type="entry name" value="CopY family transcriptional regulator"/>
    <property type="match status" value="1"/>
</dbReference>
<keyword evidence="6" id="KW-0186">Copper</keyword>
<reference evidence="10" key="1">
    <citation type="submission" date="2021-06" db="EMBL/GenBank/DDBJ databases">
        <title>Genome sequence of Cutibacterium modestum strain KB17-24694.</title>
        <authorList>
            <person name="Dekio I."/>
            <person name="Asahina A."/>
            <person name="Nishida M."/>
        </authorList>
    </citation>
    <scope>NUCLEOTIDE SEQUENCE</scope>
    <source>
        <strain evidence="10">KB17-24694</strain>
    </source>
</reference>
<evidence type="ECO:0000256" key="9">
    <source>
        <dbReference type="ARBA" id="ARBA00023163"/>
    </source>
</evidence>
<dbReference type="PANTHER" id="PTHR33677:SF3">
    <property type="entry name" value="COPPER-SENSING TRANSCRIPTIONAL REPRESSOR RICR"/>
    <property type="match status" value="1"/>
</dbReference>
<keyword evidence="4" id="KW-0678">Repressor</keyword>
<protein>
    <recommendedName>
        <fullName evidence="12">Transcriptional regulator</fullName>
    </recommendedName>
</protein>
<proteinExistence type="inferred from homology"/>
<evidence type="ECO:0000256" key="2">
    <source>
        <dbReference type="ARBA" id="ARBA00005428"/>
    </source>
</evidence>
<comment type="similarity">
    <text evidence="2">Belongs to the CsoR family.</text>
</comment>
<evidence type="ECO:0000256" key="7">
    <source>
        <dbReference type="ARBA" id="ARBA00023015"/>
    </source>
</evidence>
<evidence type="ECO:0000256" key="3">
    <source>
        <dbReference type="ARBA" id="ARBA00022490"/>
    </source>
</evidence>
<gene>
    <name evidence="10" type="ORF">KB1_23930</name>
</gene>
<evidence type="ECO:0000256" key="4">
    <source>
        <dbReference type="ARBA" id="ARBA00022491"/>
    </source>
</evidence>
<organism evidence="10 11">
    <name type="scientific">Cutibacterium modestum</name>
    <dbReference type="NCBI Taxonomy" id="2559073"/>
    <lineage>
        <taxon>Bacteria</taxon>
        <taxon>Bacillati</taxon>
        <taxon>Actinomycetota</taxon>
        <taxon>Actinomycetes</taxon>
        <taxon>Propionibacteriales</taxon>
        <taxon>Propionibacteriaceae</taxon>
        <taxon>Cutibacterium</taxon>
    </lineage>
</organism>
<dbReference type="InterPro" id="IPR003735">
    <property type="entry name" value="Metal_Tscrpt_repr"/>
</dbReference>